<name>A0A7J6TEB1_PEROL</name>
<organism evidence="1 2">
    <name type="scientific">Perkinsus olseni</name>
    <name type="common">Perkinsus atlanticus</name>
    <dbReference type="NCBI Taxonomy" id="32597"/>
    <lineage>
        <taxon>Eukaryota</taxon>
        <taxon>Sar</taxon>
        <taxon>Alveolata</taxon>
        <taxon>Perkinsozoa</taxon>
        <taxon>Perkinsea</taxon>
        <taxon>Perkinsida</taxon>
        <taxon>Perkinsidae</taxon>
        <taxon>Perkinsus</taxon>
    </lineage>
</organism>
<reference evidence="1 2" key="1">
    <citation type="submission" date="2020-04" db="EMBL/GenBank/DDBJ databases">
        <title>Perkinsus olseni comparative genomics.</title>
        <authorList>
            <person name="Bogema D.R."/>
        </authorList>
    </citation>
    <scope>NUCLEOTIDE SEQUENCE [LARGE SCALE GENOMIC DNA]</scope>
    <source>
        <strain evidence="1">ATCC PRA-205</strain>
    </source>
</reference>
<evidence type="ECO:0000313" key="1">
    <source>
        <dbReference type="EMBL" id="KAF4742756.1"/>
    </source>
</evidence>
<comment type="caution">
    <text evidence="1">The sequence shown here is derived from an EMBL/GenBank/DDBJ whole genome shotgun (WGS) entry which is preliminary data.</text>
</comment>
<accession>A0A7J6TEB1</accession>
<proteinExistence type="predicted"/>
<dbReference type="Proteomes" id="UP000574390">
    <property type="component" value="Unassembled WGS sequence"/>
</dbReference>
<evidence type="ECO:0000313" key="2">
    <source>
        <dbReference type="Proteomes" id="UP000574390"/>
    </source>
</evidence>
<protein>
    <submittedName>
        <fullName evidence="1">Uncharacterized protein</fullName>
    </submittedName>
</protein>
<feature type="non-terminal residue" evidence="1">
    <location>
        <position position="55"/>
    </location>
</feature>
<gene>
    <name evidence="1" type="ORF">FOZ62_019344</name>
</gene>
<sequence length="55" mass="5876">MATGTSTALSSLMVEGFQLNPPAVLPGVWSYDLRVSAEVEEIEVFAFAEGQWGGE</sequence>
<dbReference type="EMBL" id="JABANM010008345">
    <property type="protein sequence ID" value="KAF4742756.1"/>
    <property type="molecule type" value="Genomic_DNA"/>
</dbReference>
<dbReference type="AlphaFoldDB" id="A0A7J6TEB1"/>